<dbReference type="GO" id="GO:0000150">
    <property type="term" value="F:DNA strand exchange activity"/>
    <property type="evidence" value="ECO:0007669"/>
    <property type="project" value="UniProtKB-KW"/>
</dbReference>
<evidence type="ECO:0000256" key="5">
    <source>
        <dbReference type="ARBA" id="ARBA00023172"/>
    </source>
</evidence>
<comment type="caution">
    <text evidence="9">The sequence shown here is derived from an EMBL/GenBank/DDBJ whole genome shotgun (WGS) entry which is preliminary data.</text>
</comment>
<keyword evidence="2" id="KW-0229">DNA integration</keyword>
<dbReference type="Gene3D" id="3.40.50.1390">
    <property type="entry name" value="Resolvase, N-terminal catalytic domain"/>
    <property type="match status" value="1"/>
</dbReference>
<sequence length="207" mass="23225">MLIGYARVSTNEQETRLQRDALRRAGVRQVFAEKTSSVGARPELQRALASMKRGDVLVVWKMDRLARSLKDLLSLLERLEGMGCSFRSLTEPVDTSSAIGELVLQILGSVAQFERRLIRERAIAGQVAAYQRGVRWGGQPRVLSDEDAEELVRCKRSGYFSNEQLSEMFGCSISTVYRTWWLAENPSAAKLRTRGLPVLGAYMSPIK</sequence>
<organism evidence="9 10">
    <name type="scientific">Variovorax guangxiensis</name>
    <dbReference type="NCBI Taxonomy" id="1775474"/>
    <lineage>
        <taxon>Bacteria</taxon>
        <taxon>Pseudomonadati</taxon>
        <taxon>Pseudomonadota</taxon>
        <taxon>Betaproteobacteria</taxon>
        <taxon>Burkholderiales</taxon>
        <taxon>Comamonadaceae</taxon>
        <taxon>Variovorax</taxon>
    </lineage>
</organism>
<keyword evidence="3" id="KW-0230">DNA invertase</keyword>
<evidence type="ECO:0000256" key="1">
    <source>
        <dbReference type="ARBA" id="ARBA00009913"/>
    </source>
</evidence>
<dbReference type="InterPro" id="IPR006119">
    <property type="entry name" value="Resolv_N"/>
</dbReference>
<dbReference type="InterPro" id="IPR050639">
    <property type="entry name" value="SSR_resolvase"/>
</dbReference>
<accession>A0A433MQY8</accession>
<dbReference type="PROSITE" id="PS51736">
    <property type="entry name" value="RECOMBINASES_3"/>
    <property type="match status" value="1"/>
</dbReference>
<dbReference type="SUPFAM" id="SSF53041">
    <property type="entry name" value="Resolvase-like"/>
    <property type="match status" value="1"/>
</dbReference>
<keyword evidence="5" id="KW-0233">DNA recombination</keyword>
<feature type="active site" description="O-(5'-phospho-DNA)-serine intermediate" evidence="6 7">
    <location>
        <position position="9"/>
    </location>
</feature>
<dbReference type="CDD" id="cd03768">
    <property type="entry name" value="SR_ResInv"/>
    <property type="match status" value="1"/>
</dbReference>
<dbReference type="AlphaFoldDB" id="A0A433MQY8"/>
<evidence type="ECO:0000256" key="2">
    <source>
        <dbReference type="ARBA" id="ARBA00022908"/>
    </source>
</evidence>
<dbReference type="InterPro" id="IPR036162">
    <property type="entry name" value="Resolvase-like_N_sf"/>
</dbReference>
<comment type="similarity">
    <text evidence="1">Belongs to the site-specific recombinase resolvase family.</text>
</comment>
<dbReference type="PROSITE" id="PS00398">
    <property type="entry name" value="RECOMBINASES_2"/>
    <property type="match status" value="1"/>
</dbReference>
<name>A0A433MQY8_9BURK</name>
<evidence type="ECO:0000256" key="6">
    <source>
        <dbReference type="PIRSR" id="PIRSR606118-50"/>
    </source>
</evidence>
<keyword evidence="4" id="KW-0238">DNA-binding</keyword>
<evidence type="ECO:0000313" key="10">
    <source>
        <dbReference type="Proteomes" id="UP000281118"/>
    </source>
</evidence>
<reference evidence="9 10" key="1">
    <citation type="submission" date="2018-12" db="EMBL/GenBank/DDBJ databases">
        <title>The genome sequences of Variovorax guangxiensis DSM 27352.</title>
        <authorList>
            <person name="Gao J."/>
            <person name="Sun J."/>
        </authorList>
    </citation>
    <scope>NUCLEOTIDE SEQUENCE [LARGE SCALE GENOMIC DNA]</scope>
    <source>
        <strain evidence="9 10">DSM 27352</strain>
    </source>
</reference>
<gene>
    <name evidence="9" type="ORF">EJP67_24790</name>
</gene>
<dbReference type="FunFam" id="3.40.50.1390:FF:000001">
    <property type="entry name" value="DNA recombinase"/>
    <property type="match status" value="1"/>
</dbReference>
<dbReference type="Pfam" id="PF00239">
    <property type="entry name" value="Resolvase"/>
    <property type="match status" value="1"/>
</dbReference>
<dbReference type="EMBL" id="RXFT01000012">
    <property type="protein sequence ID" value="RUR70277.1"/>
    <property type="molecule type" value="Genomic_DNA"/>
</dbReference>
<protein>
    <submittedName>
        <fullName evidence="9">Recombinase family protein</fullName>
    </submittedName>
</protein>
<evidence type="ECO:0000256" key="4">
    <source>
        <dbReference type="ARBA" id="ARBA00023125"/>
    </source>
</evidence>
<proteinExistence type="inferred from homology"/>
<feature type="domain" description="Resolvase/invertase-type recombinase catalytic" evidence="8">
    <location>
        <begin position="1"/>
        <end position="133"/>
    </location>
</feature>
<evidence type="ECO:0000256" key="7">
    <source>
        <dbReference type="PROSITE-ProRule" id="PRU10137"/>
    </source>
</evidence>
<dbReference type="SMART" id="SM00857">
    <property type="entry name" value="Resolvase"/>
    <property type="match status" value="1"/>
</dbReference>
<dbReference type="InterPro" id="IPR006118">
    <property type="entry name" value="Recombinase_CS"/>
</dbReference>
<evidence type="ECO:0000313" key="9">
    <source>
        <dbReference type="EMBL" id="RUR70277.1"/>
    </source>
</evidence>
<dbReference type="PROSITE" id="PS00397">
    <property type="entry name" value="RECOMBINASES_1"/>
    <property type="match status" value="1"/>
</dbReference>
<dbReference type="OrthoDB" id="8585334at2"/>
<dbReference type="PANTHER" id="PTHR30461:SF2">
    <property type="entry name" value="SERINE RECOMBINASE PINE-RELATED"/>
    <property type="match status" value="1"/>
</dbReference>
<dbReference type="GO" id="GO:0003677">
    <property type="term" value="F:DNA binding"/>
    <property type="evidence" value="ECO:0007669"/>
    <property type="project" value="UniProtKB-KW"/>
</dbReference>
<evidence type="ECO:0000256" key="3">
    <source>
        <dbReference type="ARBA" id="ARBA00023100"/>
    </source>
</evidence>
<dbReference type="GO" id="GO:0015074">
    <property type="term" value="P:DNA integration"/>
    <property type="evidence" value="ECO:0007669"/>
    <property type="project" value="UniProtKB-KW"/>
</dbReference>
<evidence type="ECO:0000259" key="8">
    <source>
        <dbReference type="PROSITE" id="PS51736"/>
    </source>
</evidence>
<dbReference type="PANTHER" id="PTHR30461">
    <property type="entry name" value="DNA-INVERTASE FROM LAMBDOID PROPHAGE"/>
    <property type="match status" value="1"/>
</dbReference>
<dbReference type="Proteomes" id="UP000281118">
    <property type="component" value="Unassembled WGS sequence"/>
</dbReference>